<sequence length="163" mass="18574">MCKFTSKKRSNKRRTVCIKVAIVGVEPRSVLETMQLVVVAIVHELLIMSTIRLNNKCKNKKANPIARFASFERKVRACLILVRQSQESNGSNHVRFGAELRKIWPSEDNCIKLRDNFAHHCSRCEFLSPLCENFAHLKSTCEIGTPTCEFSPVSADSTRDLFF</sequence>
<organism evidence="1">
    <name type="scientific">Vitis vinifera</name>
    <name type="common">Grape</name>
    <dbReference type="NCBI Taxonomy" id="29760"/>
    <lineage>
        <taxon>Eukaryota</taxon>
        <taxon>Viridiplantae</taxon>
        <taxon>Streptophyta</taxon>
        <taxon>Embryophyta</taxon>
        <taxon>Tracheophyta</taxon>
        <taxon>Spermatophyta</taxon>
        <taxon>Magnoliopsida</taxon>
        <taxon>eudicotyledons</taxon>
        <taxon>Gunneridae</taxon>
        <taxon>Pentapetalae</taxon>
        <taxon>rosids</taxon>
        <taxon>Vitales</taxon>
        <taxon>Vitaceae</taxon>
        <taxon>Viteae</taxon>
        <taxon>Vitis</taxon>
    </lineage>
</organism>
<dbReference type="AlphaFoldDB" id="A5AGP0"/>
<reference evidence="1" key="1">
    <citation type="journal article" date="2007" name="PLoS ONE">
        <title>The first genome sequence of an elite grapevine cultivar (Pinot noir Vitis vinifera L.): coping with a highly heterozygous genome.</title>
        <authorList>
            <person name="Velasco R."/>
            <person name="Zharkikh A."/>
            <person name="Troggio M."/>
            <person name="Cartwright D.A."/>
            <person name="Cestaro A."/>
            <person name="Pruss D."/>
            <person name="Pindo M."/>
            <person name="FitzGerald L.M."/>
            <person name="Vezzulli S."/>
            <person name="Reid J."/>
            <person name="Malacarne G."/>
            <person name="Iliev D."/>
            <person name="Coppola G."/>
            <person name="Wardell B."/>
            <person name="Micheletti D."/>
            <person name="Macalma T."/>
            <person name="Facci M."/>
            <person name="Mitchell J.T."/>
            <person name="Perazzolli M."/>
            <person name="Eldredge G."/>
            <person name="Gatto P."/>
            <person name="Oyzerski R."/>
            <person name="Moretto M."/>
            <person name="Gutin N."/>
            <person name="Stefanini M."/>
            <person name="Chen Y."/>
            <person name="Segala C."/>
            <person name="Davenport C."/>
            <person name="Dematte L."/>
            <person name="Mraz A."/>
            <person name="Battilana J."/>
            <person name="Stormo K."/>
            <person name="Costa F."/>
            <person name="Tao Q."/>
            <person name="Si-Ammour A."/>
            <person name="Harkins T."/>
            <person name="Lackey A."/>
            <person name="Perbost C."/>
            <person name="Taillon B."/>
            <person name="Stella A."/>
            <person name="Solovyev V."/>
            <person name="Fawcett J.A."/>
            <person name="Sterck L."/>
            <person name="Vandepoele K."/>
            <person name="Grando S.M."/>
            <person name="Toppo S."/>
            <person name="Moser C."/>
            <person name="Lanchbury J."/>
            <person name="Bogden R."/>
            <person name="Skolnick M."/>
            <person name="Sgaramella V."/>
            <person name="Bhatnagar S.K."/>
            <person name="Fontana P."/>
            <person name="Gutin A."/>
            <person name="Van de Peer Y."/>
            <person name="Salamini F."/>
            <person name="Viola R."/>
        </authorList>
    </citation>
    <scope>NUCLEOTIDE SEQUENCE</scope>
</reference>
<gene>
    <name evidence="1" type="ORF">VITISV_037492</name>
</gene>
<proteinExistence type="predicted"/>
<name>A5AGP0_VITVI</name>
<accession>A5AGP0</accession>
<protein>
    <submittedName>
        <fullName evidence="1">Uncharacterized protein</fullName>
    </submittedName>
</protein>
<evidence type="ECO:0000313" key="1">
    <source>
        <dbReference type="EMBL" id="CAN71275.1"/>
    </source>
</evidence>
<dbReference type="EMBL" id="AM426350">
    <property type="protein sequence ID" value="CAN71275.1"/>
    <property type="molecule type" value="Genomic_DNA"/>
</dbReference>